<name>A0A3E5GR03_9FIRM</name>
<evidence type="ECO:0000313" key="2">
    <source>
        <dbReference type="Proteomes" id="UP000261055"/>
    </source>
</evidence>
<comment type="caution">
    <text evidence="1">The sequence shown here is derived from an EMBL/GenBank/DDBJ whole genome shotgun (WGS) entry which is preliminary data.</text>
</comment>
<proteinExistence type="predicted"/>
<protein>
    <submittedName>
        <fullName evidence="1">Head-tail adaptor protein</fullName>
    </submittedName>
</protein>
<organism evidence="1 2">
    <name type="scientific">Dorea formicigenerans</name>
    <dbReference type="NCBI Taxonomy" id="39486"/>
    <lineage>
        <taxon>Bacteria</taxon>
        <taxon>Bacillati</taxon>
        <taxon>Bacillota</taxon>
        <taxon>Clostridia</taxon>
        <taxon>Lachnospirales</taxon>
        <taxon>Lachnospiraceae</taxon>
        <taxon>Dorea</taxon>
    </lineage>
</organism>
<accession>A0A3E5GR03</accession>
<dbReference type="RefSeq" id="WP_117614089.1">
    <property type="nucleotide sequence ID" value="NZ_JAJCNY010000019.1"/>
</dbReference>
<reference evidence="1 2" key="1">
    <citation type="submission" date="2018-08" db="EMBL/GenBank/DDBJ databases">
        <title>A genome reference for cultivated species of the human gut microbiota.</title>
        <authorList>
            <person name="Zou Y."/>
            <person name="Xue W."/>
            <person name="Luo G."/>
        </authorList>
    </citation>
    <scope>NUCLEOTIDE SEQUENCE [LARGE SCALE GENOMIC DNA]</scope>
    <source>
        <strain evidence="1 2">OM02-12</strain>
    </source>
</reference>
<keyword evidence="2" id="KW-1185">Reference proteome</keyword>
<gene>
    <name evidence="1" type="ORF">DXB12_13895</name>
</gene>
<sequence>MTCDDGIVKICDVVNVSEPGMKPKIRLRVRSEQFFGYETVGITRYFTALQAQVQIANVIHIWEDRSITSNNVCILEDGCQYRCSLVQHMVNEDNLPITKLSLERINEEYELE</sequence>
<dbReference type="Proteomes" id="UP000261055">
    <property type="component" value="Unassembled WGS sequence"/>
</dbReference>
<dbReference type="EMBL" id="QSVQ01000020">
    <property type="protein sequence ID" value="RGO47655.1"/>
    <property type="molecule type" value="Genomic_DNA"/>
</dbReference>
<evidence type="ECO:0000313" key="1">
    <source>
        <dbReference type="EMBL" id="RGO47655.1"/>
    </source>
</evidence>
<dbReference type="AlphaFoldDB" id="A0A3E5GR03"/>